<feature type="chain" id="PRO_5015500830" description="Glycoside hydrolase 131 catalytic N-terminal domain-containing protein" evidence="1">
    <location>
        <begin position="18"/>
        <end position="302"/>
    </location>
</feature>
<reference evidence="3 4" key="1">
    <citation type="journal article" date="2018" name="Front. Microbiol.">
        <title>Genome-Wide Analysis of Corynespora cassiicola Leaf Fall Disease Putative Effectors.</title>
        <authorList>
            <person name="Lopez D."/>
            <person name="Ribeiro S."/>
            <person name="Label P."/>
            <person name="Fumanal B."/>
            <person name="Venisse J.S."/>
            <person name="Kohler A."/>
            <person name="de Oliveira R.R."/>
            <person name="Labutti K."/>
            <person name="Lipzen A."/>
            <person name="Lail K."/>
            <person name="Bauer D."/>
            <person name="Ohm R.A."/>
            <person name="Barry K.W."/>
            <person name="Spatafora J."/>
            <person name="Grigoriev I.V."/>
            <person name="Martin F.M."/>
            <person name="Pujade-Renaud V."/>
        </authorList>
    </citation>
    <scope>NUCLEOTIDE SEQUENCE [LARGE SCALE GENOMIC DNA]</scope>
    <source>
        <strain evidence="3 4">Philippines</strain>
    </source>
</reference>
<name>A0A2T2NKX5_CORCC</name>
<feature type="domain" description="Glycoside hydrolase 131 catalytic N-terminal" evidence="2">
    <location>
        <begin position="37"/>
        <end position="295"/>
    </location>
</feature>
<dbReference type="OrthoDB" id="5283326at2759"/>
<keyword evidence="4" id="KW-1185">Reference proteome</keyword>
<gene>
    <name evidence="3" type="ORF">BS50DRAFT_553707</name>
</gene>
<protein>
    <recommendedName>
        <fullName evidence="2">Glycoside hydrolase 131 catalytic N-terminal domain-containing protein</fullName>
    </recommendedName>
</protein>
<dbReference type="PANTHER" id="PTHR34612">
    <property type="entry name" value="GH131_N DOMAIN-CONTAINING PROTEIN"/>
    <property type="match status" value="1"/>
</dbReference>
<feature type="signal peptide" evidence="1">
    <location>
        <begin position="1"/>
        <end position="17"/>
    </location>
</feature>
<evidence type="ECO:0000259" key="2">
    <source>
        <dbReference type="Pfam" id="PF18271"/>
    </source>
</evidence>
<dbReference type="Pfam" id="PF18271">
    <property type="entry name" value="GH131_N"/>
    <property type="match status" value="1"/>
</dbReference>
<proteinExistence type="predicted"/>
<dbReference type="Gene3D" id="2.60.120.1160">
    <property type="match status" value="1"/>
</dbReference>
<organism evidence="3 4">
    <name type="scientific">Corynespora cassiicola Philippines</name>
    <dbReference type="NCBI Taxonomy" id="1448308"/>
    <lineage>
        <taxon>Eukaryota</taxon>
        <taxon>Fungi</taxon>
        <taxon>Dikarya</taxon>
        <taxon>Ascomycota</taxon>
        <taxon>Pezizomycotina</taxon>
        <taxon>Dothideomycetes</taxon>
        <taxon>Pleosporomycetidae</taxon>
        <taxon>Pleosporales</taxon>
        <taxon>Corynesporascaceae</taxon>
        <taxon>Corynespora</taxon>
    </lineage>
</organism>
<evidence type="ECO:0000313" key="3">
    <source>
        <dbReference type="EMBL" id="PSN65708.1"/>
    </source>
</evidence>
<dbReference type="AlphaFoldDB" id="A0A2T2NKX5"/>
<dbReference type="InterPro" id="IPR041524">
    <property type="entry name" value="GH131_N"/>
</dbReference>
<evidence type="ECO:0000256" key="1">
    <source>
        <dbReference type="SAM" id="SignalP"/>
    </source>
</evidence>
<dbReference type="STRING" id="1448308.A0A2T2NKX5"/>
<dbReference type="PANTHER" id="PTHR34612:SF2">
    <property type="entry name" value="GLYCOSIDE HYDROLASE 131 CATALYTIC N-TERMINAL DOMAIN-CONTAINING PROTEIN"/>
    <property type="match status" value="1"/>
</dbReference>
<dbReference type="Proteomes" id="UP000240883">
    <property type="component" value="Unassembled WGS sequence"/>
</dbReference>
<accession>A0A2T2NKX5</accession>
<evidence type="ECO:0000313" key="4">
    <source>
        <dbReference type="Proteomes" id="UP000240883"/>
    </source>
</evidence>
<dbReference type="EMBL" id="KZ678136">
    <property type="protein sequence ID" value="PSN65708.1"/>
    <property type="molecule type" value="Genomic_DNA"/>
</dbReference>
<keyword evidence="1" id="KW-0732">Signal</keyword>
<sequence>MFAKSIGLLSLAALAQARVITRQDCNKTANAAAAANVVFDGRIAANTTQADFDTENGPYGSEFVKGQNVSFSELVFLPAVEPSMFDQQVGAKPFEVTVDDRSIFAPGGSNPQVAVRRTELSPRDALVPNNATTTGIKTLHFSIRPSEERPLNVSHEYNLVFLERADFSNNIFMLRTGTLLGSNGTTKNDLVLVGNTGEGTKTLFTTPFTAGEWTNLAFQMDFNANTIQVFASTGNEALSQQTEPLANDMLGNGQLHFGVNKNPTNPGQDLLREGFQPSGIHEGVVYGGVWVEDTANSTVTLS</sequence>